<gene>
    <name evidence="2" type="ORF">HMF3257_39250</name>
</gene>
<keyword evidence="3" id="KW-1185">Reference proteome</keyword>
<sequence length="271" mass="31213">MTQAQQARITTFLTQQCDLIETVFIDEMKDHFVASVAARMADSLSFEEALQHTIDDFGGPTNIQKMEWTYRKVYSKRLLRDWWTLVKSQFAAHKRVRTILVVGFVTFASLYFGLNSDFIGVLGETMLWNSVQWTSSIWALMLSWFLLQGVAPRLKKVGVVRFPALLIRLLTYLLWAGSVLLYISLGGLELSWLVKGLGYTALWSASALFYLSLVDFSKQTDPNSWYQTGRYEIPILITALLIAHFLKQIYERFFISGRRYLSTNPDLVFDE</sequence>
<proteinExistence type="predicted"/>
<dbReference type="Proteomes" id="UP000249016">
    <property type="component" value="Unassembled WGS sequence"/>
</dbReference>
<comment type="caution">
    <text evidence="2">The sequence shown here is derived from an EMBL/GenBank/DDBJ whole genome shotgun (WGS) entry which is preliminary data.</text>
</comment>
<feature type="transmembrane region" description="Helical" evidence="1">
    <location>
        <begin position="96"/>
        <end position="114"/>
    </location>
</feature>
<feature type="transmembrane region" description="Helical" evidence="1">
    <location>
        <begin position="159"/>
        <end position="184"/>
    </location>
</feature>
<dbReference type="RefSeq" id="WP_111351543.1">
    <property type="nucleotide sequence ID" value="NZ_QLII01000004.1"/>
</dbReference>
<name>A0A327NK68_9BACT</name>
<dbReference type="EMBL" id="QLII01000004">
    <property type="protein sequence ID" value="RAI72938.1"/>
    <property type="molecule type" value="Genomic_DNA"/>
</dbReference>
<feature type="transmembrane region" description="Helical" evidence="1">
    <location>
        <begin position="126"/>
        <end position="147"/>
    </location>
</feature>
<keyword evidence="1" id="KW-0472">Membrane</keyword>
<feature type="transmembrane region" description="Helical" evidence="1">
    <location>
        <begin position="196"/>
        <end position="213"/>
    </location>
</feature>
<evidence type="ECO:0000256" key="1">
    <source>
        <dbReference type="SAM" id="Phobius"/>
    </source>
</evidence>
<accession>A0A327NK68</accession>
<protein>
    <submittedName>
        <fullName evidence="2">Uncharacterized protein</fullName>
    </submittedName>
</protein>
<organism evidence="2 3">
    <name type="scientific">Spirosoma telluris</name>
    <dbReference type="NCBI Taxonomy" id="2183553"/>
    <lineage>
        <taxon>Bacteria</taxon>
        <taxon>Pseudomonadati</taxon>
        <taxon>Bacteroidota</taxon>
        <taxon>Cytophagia</taxon>
        <taxon>Cytophagales</taxon>
        <taxon>Cytophagaceae</taxon>
        <taxon>Spirosoma</taxon>
    </lineage>
</organism>
<keyword evidence="1" id="KW-0812">Transmembrane</keyword>
<evidence type="ECO:0000313" key="3">
    <source>
        <dbReference type="Proteomes" id="UP000249016"/>
    </source>
</evidence>
<dbReference type="OrthoDB" id="954510at2"/>
<reference evidence="2 3" key="1">
    <citation type="submission" date="2018-06" db="EMBL/GenBank/DDBJ databases">
        <title>Spirosoma sp. HMF3257 Genome sequencing and assembly.</title>
        <authorList>
            <person name="Kang H."/>
            <person name="Cha I."/>
            <person name="Kim H."/>
            <person name="Kang J."/>
            <person name="Joh K."/>
        </authorList>
    </citation>
    <scope>NUCLEOTIDE SEQUENCE [LARGE SCALE GENOMIC DNA]</scope>
    <source>
        <strain evidence="2 3">HMF3257</strain>
    </source>
</reference>
<evidence type="ECO:0000313" key="2">
    <source>
        <dbReference type="EMBL" id="RAI72938.1"/>
    </source>
</evidence>
<keyword evidence="1" id="KW-1133">Transmembrane helix</keyword>
<dbReference type="AlphaFoldDB" id="A0A327NK68"/>